<dbReference type="EMBL" id="JAGHKO010000001">
    <property type="protein sequence ID" value="MBO9199402.1"/>
    <property type="molecule type" value="Genomic_DNA"/>
</dbReference>
<accession>A0ABS3YNC5</accession>
<comment type="caution">
    <text evidence="3">The sequence shown here is derived from an EMBL/GenBank/DDBJ whole genome shotgun (WGS) entry which is preliminary data.</text>
</comment>
<dbReference type="InterPro" id="IPR013538">
    <property type="entry name" value="ASHA1/2-like_C"/>
</dbReference>
<protein>
    <submittedName>
        <fullName evidence="3">SRPBCC domain-containing protein</fullName>
    </submittedName>
</protein>
<proteinExistence type="inferred from homology"/>
<gene>
    <name evidence="3" type="ORF">J7I42_03930</name>
</gene>
<feature type="domain" description="Activator of Hsp90 ATPase homologue 1/2-like C-terminal" evidence="2">
    <location>
        <begin position="15"/>
        <end position="114"/>
    </location>
</feature>
<evidence type="ECO:0000313" key="3">
    <source>
        <dbReference type="EMBL" id="MBO9199402.1"/>
    </source>
</evidence>
<comment type="similarity">
    <text evidence="1">Belongs to the AHA1 family.</text>
</comment>
<keyword evidence="4" id="KW-1185">Reference proteome</keyword>
<dbReference type="Pfam" id="PF08327">
    <property type="entry name" value="AHSA1"/>
    <property type="match status" value="1"/>
</dbReference>
<reference evidence="3 4" key="1">
    <citation type="submission" date="2021-03" db="EMBL/GenBank/DDBJ databases">
        <title>Assistant Professor.</title>
        <authorList>
            <person name="Huq M.A."/>
        </authorList>
    </citation>
    <scope>NUCLEOTIDE SEQUENCE [LARGE SCALE GENOMIC DNA]</scope>
    <source>
        <strain evidence="3 4">MAH-29</strain>
    </source>
</reference>
<dbReference type="InterPro" id="IPR023393">
    <property type="entry name" value="START-like_dom_sf"/>
</dbReference>
<sequence length="137" mass="15945">MNKRPMITVTVEIYAPMENIWKNWNTPKDIQKWNNINNDWHTPVVENDCRAGGKFLYRMGTKDGSLHFDFTGQYDIVTEHELIAYTLDSGRTATITFSQGYPVIITETFEPGEEPSIEEQRNFCQAILNSFKNYVEQ</sequence>
<organism evidence="3 4">
    <name type="scientific">Niastella soli</name>
    <dbReference type="NCBI Taxonomy" id="2821487"/>
    <lineage>
        <taxon>Bacteria</taxon>
        <taxon>Pseudomonadati</taxon>
        <taxon>Bacteroidota</taxon>
        <taxon>Chitinophagia</taxon>
        <taxon>Chitinophagales</taxon>
        <taxon>Chitinophagaceae</taxon>
        <taxon>Niastella</taxon>
    </lineage>
</organism>
<name>A0ABS3YNC5_9BACT</name>
<dbReference type="Proteomes" id="UP000677244">
    <property type="component" value="Unassembled WGS sequence"/>
</dbReference>
<evidence type="ECO:0000256" key="1">
    <source>
        <dbReference type="ARBA" id="ARBA00006817"/>
    </source>
</evidence>
<evidence type="ECO:0000259" key="2">
    <source>
        <dbReference type="Pfam" id="PF08327"/>
    </source>
</evidence>
<dbReference type="SUPFAM" id="SSF55961">
    <property type="entry name" value="Bet v1-like"/>
    <property type="match status" value="1"/>
</dbReference>
<dbReference type="Gene3D" id="3.30.530.20">
    <property type="match status" value="1"/>
</dbReference>
<evidence type="ECO:0000313" key="4">
    <source>
        <dbReference type="Proteomes" id="UP000677244"/>
    </source>
</evidence>
<dbReference type="RefSeq" id="WP_209137468.1">
    <property type="nucleotide sequence ID" value="NZ_JAGHKO010000001.1"/>
</dbReference>